<sequence>MSDKRTVYLISSPQPELACIAAQLLFEKAGDRYDIRFDGHTCCDPQCCQSLERLGYFGYTYLEPSFIDEPAYDYVIDINCAMNHFNKHKSAYQKNVYWQIDSDQSATQQLQSHISYFTSRFNIHL</sequence>
<name>A0AB39HJQ3_9VIBR</name>
<evidence type="ECO:0000313" key="1">
    <source>
        <dbReference type="EMBL" id="XDK26460.1"/>
    </source>
</evidence>
<proteinExistence type="predicted"/>
<geneLocation type="plasmid" evidence="1">
    <name>p-HB236076</name>
</geneLocation>
<gene>
    <name evidence="1" type="ORF">AB0763_15565</name>
</gene>
<organism evidence="1">
    <name type="scientific">Vibrio sp. HB236076</name>
    <dbReference type="NCBI Taxonomy" id="3232307"/>
    <lineage>
        <taxon>Bacteria</taxon>
        <taxon>Pseudomonadati</taxon>
        <taxon>Pseudomonadota</taxon>
        <taxon>Gammaproteobacteria</taxon>
        <taxon>Vibrionales</taxon>
        <taxon>Vibrionaceae</taxon>
        <taxon>Vibrio</taxon>
    </lineage>
</organism>
<dbReference type="EMBL" id="CP162602">
    <property type="protein sequence ID" value="XDK26460.1"/>
    <property type="molecule type" value="Genomic_DNA"/>
</dbReference>
<protein>
    <submittedName>
        <fullName evidence="1">Uncharacterized protein</fullName>
    </submittedName>
</protein>
<dbReference type="KEGG" id="vih:AB0763_15565"/>
<dbReference type="AlphaFoldDB" id="A0AB39HJQ3"/>
<keyword evidence="1" id="KW-0614">Plasmid</keyword>
<dbReference type="RefSeq" id="WP_306099353.1">
    <property type="nucleotide sequence ID" value="NZ_CP162602.1"/>
</dbReference>
<accession>A0AB39HJQ3</accession>
<reference evidence="1" key="1">
    <citation type="submission" date="2024-07" db="EMBL/GenBank/DDBJ databases">
        <title>Genome Analysis of a Potential Novel Vibrio Species Secreting pH- and Thermo-stable Alginate Lyase and its Application in Producing Alginate Oligosaccharides.</title>
        <authorList>
            <person name="Huang H."/>
            <person name="Bao K."/>
        </authorList>
    </citation>
    <scope>NUCLEOTIDE SEQUENCE</scope>
    <source>
        <strain evidence="1">HB236076</strain>
        <plasmid evidence="1">p-HB236076</plasmid>
    </source>
</reference>